<evidence type="ECO:0000256" key="4">
    <source>
        <dbReference type="ARBA" id="ARBA00022840"/>
    </source>
</evidence>
<keyword evidence="3" id="KW-0547">Nucleotide-binding</keyword>
<dbReference type="FunFam" id="3.40.50.300:FF:000278">
    <property type="entry name" value="Structural maintenance of chromosomes 2"/>
    <property type="match status" value="1"/>
</dbReference>
<accession>A0A4P9Y4H3</accession>
<dbReference type="GO" id="GO:0007059">
    <property type="term" value="P:chromosome segregation"/>
    <property type="evidence" value="ECO:0007669"/>
    <property type="project" value="UniProtKB-ARBA"/>
</dbReference>
<reference evidence="11" key="1">
    <citation type="journal article" date="2018" name="Nat. Microbiol.">
        <title>Leveraging single-cell genomics to expand the fungal tree of life.</title>
        <authorList>
            <person name="Ahrendt S.R."/>
            <person name="Quandt C.A."/>
            <person name="Ciobanu D."/>
            <person name="Clum A."/>
            <person name="Salamov A."/>
            <person name="Andreopoulos B."/>
            <person name="Cheng J.F."/>
            <person name="Woyke T."/>
            <person name="Pelin A."/>
            <person name="Henrissat B."/>
            <person name="Reynolds N.K."/>
            <person name="Benny G.L."/>
            <person name="Smith M.E."/>
            <person name="James T.Y."/>
            <person name="Grigoriev I.V."/>
        </authorList>
    </citation>
    <scope>NUCLEOTIDE SEQUENCE [LARGE SCALE GENOMIC DNA]</scope>
</reference>
<dbReference type="Gene3D" id="3.40.50.300">
    <property type="entry name" value="P-loop containing nucleotide triphosphate hydrolases"/>
    <property type="match status" value="1"/>
</dbReference>
<name>A0A4P9Y4H3_9FUNG</name>
<dbReference type="InterPro" id="IPR027417">
    <property type="entry name" value="P-loop_NTPase"/>
</dbReference>
<feature type="coiled-coil region" evidence="8">
    <location>
        <begin position="403"/>
        <end position="444"/>
    </location>
</feature>
<dbReference type="InterPro" id="IPR010935">
    <property type="entry name" value="SMC_hinge"/>
</dbReference>
<evidence type="ECO:0000256" key="1">
    <source>
        <dbReference type="ARBA" id="ARBA00004123"/>
    </source>
</evidence>
<dbReference type="GO" id="GO:0005634">
    <property type="term" value="C:nucleus"/>
    <property type="evidence" value="ECO:0007669"/>
    <property type="project" value="UniProtKB-SubCell"/>
</dbReference>
<feature type="coiled-coil region" evidence="8">
    <location>
        <begin position="253"/>
        <end position="294"/>
    </location>
</feature>
<evidence type="ECO:0000256" key="6">
    <source>
        <dbReference type="ARBA" id="ARBA00023067"/>
    </source>
</evidence>
<organism evidence="10 11">
    <name type="scientific">Piptocephalis cylindrospora</name>
    <dbReference type="NCBI Taxonomy" id="1907219"/>
    <lineage>
        <taxon>Eukaryota</taxon>
        <taxon>Fungi</taxon>
        <taxon>Fungi incertae sedis</taxon>
        <taxon>Zoopagomycota</taxon>
        <taxon>Zoopagomycotina</taxon>
        <taxon>Zoopagomycetes</taxon>
        <taxon>Zoopagales</taxon>
        <taxon>Piptocephalidaceae</taxon>
        <taxon>Piptocephalis</taxon>
    </lineage>
</organism>
<dbReference type="SMART" id="SM00968">
    <property type="entry name" value="SMC_hinge"/>
    <property type="match status" value="1"/>
</dbReference>
<evidence type="ECO:0000256" key="3">
    <source>
        <dbReference type="ARBA" id="ARBA00022741"/>
    </source>
</evidence>
<keyword evidence="5 8" id="KW-0175">Coiled coil</keyword>
<keyword evidence="11" id="KW-1185">Reference proteome</keyword>
<dbReference type="SUPFAM" id="SSF52540">
    <property type="entry name" value="P-loop containing nucleoside triphosphate hydrolases"/>
    <property type="match status" value="1"/>
</dbReference>
<feature type="non-terminal residue" evidence="10">
    <location>
        <position position="708"/>
    </location>
</feature>
<dbReference type="Pfam" id="PF06470">
    <property type="entry name" value="SMC_hinge"/>
    <property type="match status" value="1"/>
</dbReference>
<evidence type="ECO:0000256" key="5">
    <source>
        <dbReference type="ARBA" id="ARBA00023054"/>
    </source>
</evidence>
<dbReference type="GO" id="GO:0016887">
    <property type="term" value="F:ATP hydrolysis activity"/>
    <property type="evidence" value="ECO:0007669"/>
    <property type="project" value="InterPro"/>
</dbReference>
<dbReference type="InterPro" id="IPR027120">
    <property type="entry name" value="Smc2_ABC"/>
</dbReference>
<keyword evidence="7" id="KW-0131">Cell cycle</keyword>
<dbReference type="GO" id="GO:0005694">
    <property type="term" value="C:chromosome"/>
    <property type="evidence" value="ECO:0007669"/>
    <property type="project" value="InterPro"/>
</dbReference>
<evidence type="ECO:0000256" key="2">
    <source>
        <dbReference type="ARBA" id="ARBA00005231"/>
    </source>
</evidence>
<keyword evidence="6" id="KW-0226">DNA condensation</keyword>
<evidence type="ECO:0000256" key="8">
    <source>
        <dbReference type="SAM" id="Coils"/>
    </source>
</evidence>
<keyword evidence="4" id="KW-0067">ATP-binding</keyword>
<evidence type="ECO:0000259" key="9">
    <source>
        <dbReference type="SMART" id="SM00968"/>
    </source>
</evidence>
<feature type="domain" description="SMC hinge" evidence="9">
    <location>
        <begin position="521"/>
        <end position="642"/>
    </location>
</feature>
<dbReference type="PANTHER" id="PTHR43977">
    <property type="entry name" value="STRUCTURAL MAINTENANCE OF CHROMOSOMES PROTEIN 3"/>
    <property type="match status" value="1"/>
</dbReference>
<sequence>MRVAELIIDGFKSYAVRTHITGWDAEFNAITGLNGSGKSNILDAICFVLGIKNLSNVRVSNLNELVYKRGQAGINKASVTIVFDNSNREKSPIGYEQFPQISVTRQLIVGGRNKYLINGHTAQQHAVETFFQSVQLNVNNPHFLIMQGKITKVLNMKPPEILAMIEEAAGTRMFEERRDKALHTIAKKEKKLQEIMSLLEEEISPKLEKLRKEKRAYLEFQKTEVELDALKRFTTAHQYYEKSRGLKETQASLAHQRDRLDKIVGERDQLQREIRALEQEMADVNTRREEELAKDGRLAGLEGSVRSVEMRLVKIRAQRANAERGVEEESSTLMSMQAREADWIQGLELKEATIKENQVSFTELKTQEASRVEALRKAEAKIQALSTGMSTDEGKETGFLEQLREAKETVASYETQVETTEMRMQHLRRREKDLRKQVQASSQQDASMAKEREEAMQALQKIKHSLKALDWDPAREQALREEMNGAQRAVEEAEEEVRRVQSSGGVPSFQYMDPHPGFERRKVKGLVAELLRLPPEHSGKATAIQVAAGGALYNVVVEDEVVASSLIQQGQLRKRVTMIPLNKIATGRVERERVGAAQKIAPGKVDLALSLLGYPSEVEKAMDHVFGHCLICADSQTAAKVTFDPKVKMRSVTYDGDVYSPAGTLQGGSRAQGPSVLAKFEWLHAAKARLEEAKTRLTKAERAWNEAE</sequence>
<dbReference type="EMBL" id="KZ987934">
    <property type="protein sequence ID" value="RKP13837.1"/>
    <property type="molecule type" value="Genomic_DNA"/>
</dbReference>
<dbReference type="Pfam" id="PF02463">
    <property type="entry name" value="SMC_N"/>
    <property type="match status" value="1"/>
</dbReference>
<dbReference type="Gene3D" id="1.20.1060.20">
    <property type="match status" value="1"/>
</dbReference>
<dbReference type="OrthoDB" id="10255539at2759"/>
<dbReference type="CDD" id="cd03273">
    <property type="entry name" value="ABC_SMC2_euk"/>
    <property type="match status" value="1"/>
</dbReference>
<evidence type="ECO:0000313" key="10">
    <source>
        <dbReference type="EMBL" id="RKP13837.1"/>
    </source>
</evidence>
<dbReference type="GO" id="GO:0030261">
    <property type="term" value="P:chromosome condensation"/>
    <property type="evidence" value="ECO:0007669"/>
    <property type="project" value="UniProtKB-KW"/>
</dbReference>
<dbReference type="InterPro" id="IPR003395">
    <property type="entry name" value="RecF/RecN/SMC_N"/>
</dbReference>
<gene>
    <name evidence="10" type="ORF">BJ684DRAFT_1065</name>
</gene>
<proteinExistence type="inferred from homology"/>
<protein>
    <recommendedName>
        <fullName evidence="9">SMC hinge domain-containing protein</fullName>
    </recommendedName>
</protein>
<dbReference type="AlphaFoldDB" id="A0A4P9Y4H3"/>
<dbReference type="Gene3D" id="3.30.70.1620">
    <property type="match status" value="1"/>
</dbReference>
<evidence type="ECO:0000313" key="11">
    <source>
        <dbReference type="Proteomes" id="UP000267251"/>
    </source>
</evidence>
<evidence type="ECO:0000256" key="7">
    <source>
        <dbReference type="ARBA" id="ARBA00023306"/>
    </source>
</evidence>
<feature type="coiled-coil region" evidence="8">
    <location>
        <begin position="476"/>
        <end position="503"/>
    </location>
</feature>
<dbReference type="GO" id="GO:0005524">
    <property type="term" value="F:ATP binding"/>
    <property type="evidence" value="ECO:0007669"/>
    <property type="project" value="UniProtKB-KW"/>
</dbReference>
<comment type="similarity">
    <text evidence="2">Belongs to the SMC family. SMC2 subfamily.</text>
</comment>
<dbReference type="InterPro" id="IPR036277">
    <property type="entry name" value="SMC_hinge_sf"/>
</dbReference>
<comment type="subcellular location">
    <subcellularLocation>
        <location evidence="1">Nucleus</location>
    </subcellularLocation>
</comment>
<dbReference type="Proteomes" id="UP000267251">
    <property type="component" value="Unassembled WGS sequence"/>
</dbReference>
<dbReference type="SUPFAM" id="SSF75553">
    <property type="entry name" value="Smc hinge domain"/>
    <property type="match status" value="1"/>
</dbReference>